<keyword evidence="1" id="KW-0479">Metal-binding</keyword>
<dbReference type="Pfam" id="PF00557">
    <property type="entry name" value="Peptidase_M24"/>
    <property type="match status" value="1"/>
</dbReference>
<dbReference type="EMBL" id="CAEZVC010000110">
    <property type="protein sequence ID" value="CAB4631562.1"/>
    <property type="molecule type" value="Genomic_DNA"/>
</dbReference>
<evidence type="ECO:0000313" key="12">
    <source>
        <dbReference type="EMBL" id="CAB5076770.1"/>
    </source>
</evidence>
<dbReference type="SUPFAM" id="SSF55920">
    <property type="entry name" value="Creatinase/aminopeptidase"/>
    <property type="match status" value="1"/>
</dbReference>
<keyword evidence="2" id="KW-0378">Hydrolase</keyword>
<dbReference type="SUPFAM" id="SSF53092">
    <property type="entry name" value="Creatinase/prolidase N-terminal domain"/>
    <property type="match status" value="1"/>
</dbReference>
<dbReference type="EMBL" id="CAESAL010000052">
    <property type="protein sequence ID" value="CAB4344289.1"/>
    <property type="molecule type" value="Genomic_DNA"/>
</dbReference>
<evidence type="ECO:0000256" key="2">
    <source>
        <dbReference type="ARBA" id="ARBA00022801"/>
    </source>
</evidence>
<proteinExistence type="predicted"/>
<dbReference type="EMBL" id="CAFBOK010000092">
    <property type="protein sequence ID" value="CAB4984295.1"/>
    <property type="molecule type" value="Genomic_DNA"/>
</dbReference>
<dbReference type="InterPro" id="IPR000587">
    <property type="entry name" value="Creatinase_N"/>
</dbReference>
<dbReference type="Pfam" id="PF01321">
    <property type="entry name" value="Creatinase_N"/>
    <property type="match status" value="1"/>
</dbReference>
<evidence type="ECO:0000313" key="6">
    <source>
        <dbReference type="EMBL" id="CAB4371135.1"/>
    </source>
</evidence>
<evidence type="ECO:0000259" key="4">
    <source>
        <dbReference type="Pfam" id="PF01321"/>
    </source>
</evidence>
<dbReference type="PANTHER" id="PTHR46112:SF8">
    <property type="entry name" value="CYTOPLASMIC PEPTIDASE PEPQ-RELATED"/>
    <property type="match status" value="1"/>
</dbReference>
<dbReference type="PANTHER" id="PTHR46112">
    <property type="entry name" value="AMINOPEPTIDASE"/>
    <property type="match status" value="1"/>
</dbReference>
<dbReference type="InterPro" id="IPR029149">
    <property type="entry name" value="Creatin/AminoP/Spt16_N"/>
</dbReference>
<evidence type="ECO:0000313" key="7">
    <source>
        <dbReference type="EMBL" id="CAB4631562.1"/>
    </source>
</evidence>
<dbReference type="Gene3D" id="3.40.350.10">
    <property type="entry name" value="Creatinase/prolidase N-terminal domain"/>
    <property type="match status" value="1"/>
</dbReference>
<dbReference type="GO" id="GO:0046872">
    <property type="term" value="F:metal ion binding"/>
    <property type="evidence" value="ECO:0007669"/>
    <property type="project" value="UniProtKB-KW"/>
</dbReference>
<gene>
    <name evidence="7" type="ORF">UFOPK1906_01494</name>
    <name evidence="8" type="ORF">UFOPK2624_01061</name>
    <name evidence="9" type="ORF">UFOPK3010_00159</name>
    <name evidence="5" type="ORF">UFOPK3331_01341</name>
    <name evidence="10" type="ORF">UFOPK3785_01105</name>
    <name evidence="11" type="ORF">UFOPK3927_00908</name>
    <name evidence="6" type="ORF">UFOPK4201_00640</name>
    <name evidence="12" type="ORF">UFOPK4371_00825</name>
</gene>
<dbReference type="PROSITE" id="PS00491">
    <property type="entry name" value="PROLINE_PEPTIDASE"/>
    <property type="match status" value="1"/>
</dbReference>
<dbReference type="EMBL" id="CAEUNJ010000020">
    <property type="protein sequence ID" value="CAB4371135.1"/>
    <property type="molecule type" value="Genomic_DNA"/>
</dbReference>
<evidence type="ECO:0000313" key="10">
    <source>
        <dbReference type="EMBL" id="CAB4955416.1"/>
    </source>
</evidence>
<evidence type="ECO:0000313" key="5">
    <source>
        <dbReference type="EMBL" id="CAB4344289.1"/>
    </source>
</evidence>
<dbReference type="EMBL" id="CAFBRD010000036">
    <property type="protein sequence ID" value="CAB5076770.1"/>
    <property type="molecule type" value="Genomic_DNA"/>
</dbReference>
<name>A0A6J5ZSZ6_9ZZZZ</name>
<evidence type="ECO:0000259" key="3">
    <source>
        <dbReference type="Pfam" id="PF00557"/>
    </source>
</evidence>
<feature type="domain" description="Creatinase N-terminal" evidence="4">
    <location>
        <begin position="25"/>
        <end position="151"/>
    </location>
</feature>
<dbReference type="Gene3D" id="3.90.230.10">
    <property type="entry name" value="Creatinase/methionine aminopeptidase superfamily"/>
    <property type="match status" value="1"/>
</dbReference>
<dbReference type="AlphaFoldDB" id="A0A6J5ZSZ6"/>
<dbReference type="InterPro" id="IPR000994">
    <property type="entry name" value="Pept_M24"/>
</dbReference>
<sequence>MTAASTAVSIADRFAELPPLVVADRVDRLRAAMVNDELDALLVTARSNIRYLTGFTGSAGIVVVTADDMVLVTDGRYTEQAADQLSASSSPSRLEITSIAQREVVASIAGSASRIGLEADHITWSAQRRYADDWFSAQQIVATTGVIETLRRSKDTAELARMELAAAIADAALAERRSSLLDGLTESEFALALDSAMRQLGASGTSFETIVASGPNGAKPHARPTDRRIQDGDLVVIDFGCIVDGYCSDMTRTVAIGEVDATCLRMLEVVTASNEAGVAAVGPGVPTSEIDAAARSVIADAGWLDSFTHGTGHGVGLDIHEAPRVAATSTDTLSAGDVVTVEPGVYLPAYGGVRMEDSVVVTPDGCRPLTHTTKSPKP</sequence>
<accession>A0A6J5ZSZ6</accession>
<dbReference type="InterPro" id="IPR036005">
    <property type="entry name" value="Creatinase/aminopeptidase-like"/>
</dbReference>
<evidence type="ECO:0000256" key="1">
    <source>
        <dbReference type="ARBA" id="ARBA00022723"/>
    </source>
</evidence>
<evidence type="ECO:0000313" key="11">
    <source>
        <dbReference type="EMBL" id="CAB4984295.1"/>
    </source>
</evidence>
<dbReference type="CDD" id="cd01092">
    <property type="entry name" value="APP-like"/>
    <property type="match status" value="1"/>
</dbReference>
<dbReference type="EMBL" id="CAFAAM010000011">
    <property type="protein sequence ID" value="CAB4793692.1"/>
    <property type="molecule type" value="Genomic_DNA"/>
</dbReference>
<dbReference type="InterPro" id="IPR050659">
    <property type="entry name" value="Peptidase_M24B"/>
</dbReference>
<evidence type="ECO:0000313" key="9">
    <source>
        <dbReference type="EMBL" id="CAB4793692.1"/>
    </source>
</evidence>
<protein>
    <submittedName>
        <fullName evidence="5">Unannotated protein</fullName>
    </submittedName>
</protein>
<organism evidence="5">
    <name type="scientific">freshwater metagenome</name>
    <dbReference type="NCBI Taxonomy" id="449393"/>
    <lineage>
        <taxon>unclassified sequences</taxon>
        <taxon>metagenomes</taxon>
        <taxon>ecological metagenomes</taxon>
    </lineage>
</organism>
<reference evidence="5" key="1">
    <citation type="submission" date="2020-05" db="EMBL/GenBank/DDBJ databases">
        <authorList>
            <person name="Chiriac C."/>
            <person name="Salcher M."/>
            <person name="Ghai R."/>
            <person name="Kavagutti S V."/>
        </authorList>
    </citation>
    <scope>NUCLEOTIDE SEQUENCE</scope>
</reference>
<feature type="domain" description="Peptidase M24" evidence="3">
    <location>
        <begin position="161"/>
        <end position="363"/>
    </location>
</feature>
<dbReference type="EMBL" id="CAEZXY010000044">
    <property type="protein sequence ID" value="CAB4710130.1"/>
    <property type="molecule type" value="Genomic_DNA"/>
</dbReference>
<dbReference type="EMBL" id="CAFBNJ010000055">
    <property type="protein sequence ID" value="CAB4955416.1"/>
    <property type="molecule type" value="Genomic_DNA"/>
</dbReference>
<dbReference type="InterPro" id="IPR001131">
    <property type="entry name" value="Peptidase_M24B_aminopep-P_CS"/>
</dbReference>
<dbReference type="GO" id="GO:0016787">
    <property type="term" value="F:hydrolase activity"/>
    <property type="evidence" value="ECO:0007669"/>
    <property type="project" value="UniProtKB-KW"/>
</dbReference>
<evidence type="ECO:0000313" key="8">
    <source>
        <dbReference type="EMBL" id="CAB4710130.1"/>
    </source>
</evidence>